<sequence>MGDQTNEFEDLERILTDTSAEPIKISYAAIKYITKNFAVEIGDGGFGVVYLGGLQNGMVAVKKLFHSKDLSDKQFLDEVICLKKVNHRNIVRFLGYCADTEGEIMEVEGKHRIVEVQKRLLCFEYVPNGNLHRYIKEKTHGYEWNVRYKIIQGICQGLHYIHEEHINHLDVKPANVLLGANMEPKITDFGVSRGYVAPEFIDKQQISFKSDIFSLGVIMVNLLSGHNGCIPEKWHETIDAPCLQMKRCIEIAQRCVDTDRHKRPTTGEIIRSLKETEIMIEKDHLTIDEPRNDPGSSLHQVVQRFKALPIETLREYSRYTQMGVIIISIQVTYLISG</sequence>
<reference evidence="9" key="1">
    <citation type="journal article" date="2019" name="Nat. Commun.">
        <title>The genome of broomcorn millet.</title>
        <authorList>
            <person name="Zou C."/>
            <person name="Miki D."/>
            <person name="Li D."/>
            <person name="Tang Q."/>
            <person name="Xiao L."/>
            <person name="Rajput S."/>
            <person name="Deng P."/>
            <person name="Jia W."/>
            <person name="Huang R."/>
            <person name="Zhang M."/>
            <person name="Sun Y."/>
            <person name="Hu J."/>
            <person name="Fu X."/>
            <person name="Schnable P.S."/>
            <person name="Li F."/>
            <person name="Zhang H."/>
            <person name="Feng B."/>
            <person name="Zhu X."/>
            <person name="Liu R."/>
            <person name="Schnable J.C."/>
            <person name="Zhu J.-K."/>
            <person name="Zhang H."/>
        </authorList>
    </citation>
    <scope>NUCLEOTIDE SEQUENCE [LARGE SCALE GENOMIC DNA]</scope>
</reference>
<dbReference type="GO" id="GO:0005524">
    <property type="term" value="F:ATP binding"/>
    <property type="evidence" value="ECO:0007669"/>
    <property type="project" value="UniProtKB-UniRule"/>
</dbReference>
<dbReference type="PANTHER" id="PTHR45707">
    <property type="entry name" value="C2 CALCIUM/LIPID-BINDING PLANT PHOSPHORIBOSYLTRANSFERASE FAMILY PROTEIN"/>
    <property type="match status" value="1"/>
</dbReference>
<dbReference type="PROSITE" id="PS00107">
    <property type="entry name" value="PROTEIN_KINASE_ATP"/>
    <property type="match status" value="1"/>
</dbReference>
<name>A0A3L6RLE7_PANMI</name>
<proteinExistence type="inferred from homology"/>
<dbReference type="SMART" id="SM00220">
    <property type="entry name" value="S_TKc"/>
    <property type="match status" value="1"/>
</dbReference>
<accession>A0A3L6RLE7</accession>
<dbReference type="InterPro" id="IPR011009">
    <property type="entry name" value="Kinase-like_dom_sf"/>
</dbReference>
<organism evidence="8 9">
    <name type="scientific">Panicum miliaceum</name>
    <name type="common">Proso millet</name>
    <name type="synonym">Broomcorn millet</name>
    <dbReference type="NCBI Taxonomy" id="4540"/>
    <lineage>
        <taxon>Eukaryota</taxon>
        <taxon>Viridiplantae</taxon>
        <taxon>Streptophyta</taxon>
        <taxon>Embryophyta</taxon>
        <taxon>Tracheophyta</taxon>
        <taxon>Spermatophyta</taxon>
        <taxon>Magnoliopsida</taxon>
        <taxon>Liliopsida</taxon>
        <taxon>Poales</taxon>
        <taxon>Poaceae</taxon>
        <taxon>PACMAD clade</taxon>
        <taxon>Panicoideae</taxon>
        <taxon>Panicodae</taxon>
        <taxon>Paniceae</taxon>
        <taxon>Panicinae</taxon>
        <taxon>Panicum</taxon>
        <taxon>Panicum sect. Panicum</taxon>
    </lineage>
</organism>
<evidence type="ECO:0000256" key="5">
    <source>
        <dbReference type="PROSITE-ProRule" id="PRU10141"/>
    </source>
</evidence>
<dbReference type="Proteomes" id="UP000275267">
    <property type="component" value="Unassembled WGS sequence"/>
</dbReference>
<feature type="binding site" evidence="5">
    <location>
        <position position="63"/>
    </location>
    <ligand>
        <name>ATP</name>
        <dbReference type="ChEBI" id="CHEBI:30616"/>
    </ligand>
</feature>
<dbReference type="GO" id="GO:0004674">
    <property type="term" value="F:protein serine/threonine kinase activity"/>
    <property type="evidence" value="ECO:0007669"/>
    <property type="project" value="UniProtKB-KW"/>
</dbReference>
<evidence type="ECO:0000256" key="4">
    <source>
        <dbReference type="ARBA" id="ARBA00022840"/>
    </source>
</evidence>
<evidence type="ECO:0000256" key="2">
    <source>
        <dbReference type="ARBA" id="ARBA00022741"/>
    </source>
</evidence>
<dbReference type="PROSITE" id="PS50011">
    <property type="entry name" value="PROTEIN_KINASE_DOM"/>
    <property type="match status" value="1"/>
</dbReference>
<dbReference type="PROSITE" id="PS00108">
    <property type="entry name" value="PROTEIN_KINASE_ST"/>
    <property type="match status" value="1"/>
</dbReference>
<dbReference type="SUPFAM" id="SSF56112">
    <property type="entry name" value="Protein kinase-like (PK-like)"/>
    <property type="match status" value="1"/>
</dbReference>
<dbReference type="OrthoDB" id="601334at2759"/>
<evidence type="ECO:0000256" key="6">
    <source>
        <dbReference type="RuleBase" id="RU000304"/>
    </source>
</evidence>
<evidence type="ECO:0000313" key="9">
    <source>
        <dbReference type="Proteomes" id="UP000275267"/>
    </source>
</evidence>
<dbReference type="Gene3D" id="1.10.510.10">
    <property type="entry name" value="Transferase(Phosphotransferase) domain 1"/>
    <property type="match status" value="1"/>
</dbReference>
<keyword evidence="1" id="KW-0808">Transferase</keyword>
<dbReference type="EMBL" id="PQIB02000008">
    <property type="protein sequence ID" value="RLN05389.1"/>
    <property type="molecule type" value="Genomic_DNA"/>
</dbReference>
<keyword evidence="3" id="KW-0418">Kinase</keyword>
<comment type="caution">
    <text evidence="8">The sequence shown here is derived from an EMBL/GenBank/DDBJ whole genome shotgun (WGS) entry which is preliminary data.</text>
</comment>
<gene>
    <name evidence="8" type="ORF">C2845_PM13G06390</name>
</gene>
<feature type="domain" description="Protein kinase" evidence="7">
    <location>
        <begin position="35"/>
        <end position="287"/>
    </location>
</feature>
<dbReference type="InterPro" id="IPR008271">
    <property type="entry name" value="Ser/Thr_kinase_AS"/>
</dbReference>
<evidence type="ECO:0000313" key="8">
    <source>
        <dbReference type="EMBL" id="RLN05389.1"/>
    </source>
</evidence>
<dbReference type="Pfam" id="PF00069">
    <property type="entry name" value="Pkinase"/>
    <property type="match status" value="1"/>
</dbReference>
<keyword evidence="4 5" id="KW-0067">ATP-binding</keyword>
<keyword evidence="6" id="KW-0723">Serine/threonine-protein kinase</keyword>
<protein>
    <submittedName>
        <fullName evidence="8">Cysteine-rich receptor-like protein kinase 10 isoform X5</fullName>
    </submittedName>
</protein>
<evidence type="ECO:0000256" key="3">
    <source>
        <dbReference type="ARBA" id="ARBA00022777"/>
    </source>
</evidence>
<dbReference type="STRING" id="4540.A0A3L6RLE7"/>
<evidence type="ECO:0000259" key="7">
    <source>
        <dbReference type="PROSITE" id="PS50011"/>
    </source>
</evidence>
<keyword evidence="9" id="KW-1185">Reference proteome</keyword>
<comment type="similarity">
    <text evidence="6">Belongs to the protein kinase superfamily.</text>
</comment>
<keyword evidence="2 5" id="KW-0547">Nucleotide-binding</keyword>
<evidence type="ECO:0000256" key="1">
    <source>
        <dbReference type="ARBA" id="ARBA00022679"/>
    </source>
</evidence>
<dbReference type="InterPro" id="IPR017441">
    <property type="entry name" value="Protein_kinase_ATP_BS"/>
</dbReference>
<dbReference type="PANTHER" id="PTHR45707:SF43">
    <property type="entry name" value="PROTEIN KINASE DOMAIN-CONTAINING PROTEIN"/>
    <property type="match status" value="1"/>
</dbReference>
<dbReference type="InterPro" id="IPR000719">
    <property type="entry name" value="Prot_kinase_dom"/>
</dbReference>
<dbReference type="AlphaFoldDB" id="A0A3L6RLE7"/>